<comment type="subcellular location">
    <subcellularLocation>
        <location evidence="2">Endosome</location>
    </subcellularLocation>
</comment>
<dbReference type="AlphaFoldDB" id="G0W7G6"/>
<dbReference type="EMBL" id="HE580269">
    <property type="protein sequence ID" value="CCD23727.1"/>
    <property type="molecule type" value="Genomic_DNA"/>
</dbReference>
<keyword evidence="10" id="KW-1185">Reference proteome</keyword>
<comment type="similarity">
    <text evidence="3">Belongs to the BLI1 family.</text>
</comment>
<accession>G0W7G6</accession>
<evidence type="ECO:0000256" key="8">
    <source>
        <dbReference type="ARBA" id="ARBA00032430"/>
    </source>
</evidence>
<proteinExistence type="inferred from homology"/>
<dbReference type="Pfam" id="PF17324">
    <property type="entry name" value="BLI1"/>
    <property type="match status" value="1"/>
</dbReference>
<keyword evidence="6" id="KW-0967">Endosome</keyword>
<comment type="function">
    <text evidence="1">Component of the biogenesis of lysosome-related organelles complex-1 (BLOC-1) involved in endosomal cargo sorting.</text>
</comment>
<dbReference type="GeneID" id="11496519"/>
<name>G0W7G6_NAUDC</name>
<dbReference type="RefSeq" id="XP_003668970.1">
    <property type="nucleotide sequence ID" value="XM_003668922.1"/>
</dbReference>
<evidence type="ECO:0000256" key="1">
    <source>
        <dbReference type="ARBA" id="ARBA00002069"/>
    </source>
</evidence>
<gene>
    <name evidence="9" type="primary">NDAI0C00660</name>
    <name evidence="9" type="ordered locus">NDAI_0C00660</name>
</gene>
<keyword evidence="7" id="KW-0175">Coiled coil</keyword>
<evidence type="ECO:0000256" key="2">
    <source>
        <dbReference type="ARBA" id="ARBA00004177"/>
    </source>
</evidence>
<evidence type="ECO:0000256" key="7">
    <source>
        <dbReference type="ARBA" id="ARBA00023054"/>
    </source>
</evidence>
<reference evidence="9 10" key="1">
    <citation type="journal article" date="2011" name="Proc. Natl. Acad. Sci. U.S.A.">
        <title>Evolutionary erosion of yeast sex chromosomes by mating-type switching accidents.</title>
        <authorList>
            <person name="Gordon J.L."/>
            <person name="Armisen D."/>
            <person name="Proux-Wera E."/>
            <person name="Oheigeartaigh S.S."/>
            <person name="Byrne K.P."/>
            <person name="Wolfe K.H."/>
        </authorList>
    </citation>
    <scope>NUCLEOTIDE SEQUENCE [LARGE SCALE GENOMIC DNA]</scope>
    <source>
        <strain evidence="10">ATCC 10597 / BCRC 20456 / CBS 421 / NBRC 0211 / NRRL Y-12639</strain>
    </source>
</reference>
<sequence>MDNREFSNSSGGKNKFLQTKVEACVNSLQELLDTEAARSISTFAGKTGSNKVWLEELSAEYKLKPDRKLDAIGELYAQQLKQLDDLEEKSFIMKIYVMKLKSFKKN</sequence>
<dbReference type="KEGG" id="ndi:NDAI_0C00660"/>
<dbReference type="Proteomes" id="UP000000689">
    <property type="component" value="Chromosome 3"/>
</dbReference>
<evidence type="ECO:0000256" key="5">
    <source>
        <dbReference type="ARBA" id="ARBA00022448"/>
    </source>
</evidence>
<dbReference type="HOGENOM" id="CLU_2223917_0_0_1"/>
<dbReference type="InterPro" id="IPR020491">
    <property type="entry name" value="BLI1"/>
</dbReference>
<evidence type="ECO:0000256" key="6">
    <source>
        <dbReference type="ARBA" id="ARBA00022753"/>
    </source>
</evidence>
<dbReference type="GO" id="GO:0005768">
    <property type="term" value="C:endosome"/>
    <property type="evidence" value="ECO:0007669"/>
    <property type="project" value="UniProtKB-SubCell"/>
</dbReference>
<evidence type="ECO:0000256" key="4">
    <source>
        <dbReference type="ARBA" id="ARBA00015596"/>
    </source>
</evidence>
<evidence type="ECO:0000313" key="9">
    <source>
        <dbReference type="EMBL" id="CCD23727.1"/>
    </source>
</evidence>
<evidence type="ECO:0000313" key="10">
    <source>
        <dbReference type="Proteomes" id="UP000000689"/>
    </source>
</evidence>
<protein>
    <recommendedName>
        <fullName evidence="4">Biogenesis of lysosome-related organelles complex 1 subunit BLI1</fullName>
    </recommendedName>
    <alternativeName>
        <fullName evidence="8">BLOC-1 interactor 1</fullName>
    </alternativeName>
</protein>
<evidence type="ECO:0000256" key="3">
    <source>
        <dbReference type="ARBA" id="ARBA00005266"/>
    </source>
</evidence>
<keyword evidence="5" id="KW-0813">Transport</keyword>
<organism evidence="9 10">
    <name type="scientific">Naumovozyma dairenensis (strain ATCC 10597 / BCRC 20456 / CBS 421 / NBRC 0211 / NRRL Y-12639)</name>
    <name type="common">Saccharomyces dairenensis</name>
    <dbReference type="NCBI Taxonomy" id="1071378"/>
    <lineage>
        <taxon>Eukaryota</taxon>
        <taxon>Fungi</taxon>
        <taxon>Dikarya</taxon>
        <taxon>Ascomycota</taxon>
        <taxon>Saccharomycotina</taxon>
        <taxon>Saccharomycetes</taxon>
        <taxon>Saccharomycetales</taxon>
        <taxon>Saccharomycetaceae</taxon>
        <taxon>Naumovozyma</taxon>
    </lineage>
</organism>